<reference evidence="1 2" key="1">
    <citation type="submission" date="2019-07" db="EMBL/GenBank/DDBJ databases">
        <title>Whole genome shotgun sequence of Chryseobacterium hagamense NBRC 105253.</title>
        <authorList>
            <person name="Hosoyama A."/>
            <person name="Uohara A."/>
            <person name="Ohji S."/>
            <person name="Ichikawa N."/>
        </authorList>
    </citation>
    <scope>NUCLEOTIDE SEQUENCE [LARGE SCALE GENOMIC DNA]</scope>
    <source>
        <strain evidence="1 2">NBRC 105253</strain>
    </source>
</reference>
<protein>
    <submittedName>
        <fullName evidence="1">Uncharacterized protein</fullName>
    </submittedName>
</protein>
<keyword evidence="2" id="KW-1185">Reference proteome</keyword>
<evidence type="ECO:0000313" key="2">
    <source>
        <dbReference type="Proteomes" id="UP000321863"/>
    </source>
</evidence>
<proteinExistence type="predicted"/>
<dbReference type="EMBL" id="BJYJ01000022">
    <property type="protein sequence ID" value="GEN77360.1"/>
    <property type="molecule type" value="Genomic_DNA"/>
</dbReference>
<sequence length="97" mass="11277">MPLGYEFIFEGGNQNRLLKDNNLVIDSGLVDCKYNKYYIVVSVDTTFSDNPQKMPKSRLKYLIQNIKKDTVLNKISFSDLQKLIKRDKSLQDIDITK</sequence>
<dbReference type="AlphaFoldDB" id="A0A511YQ84"/>
<accession>A0A511YQ84</accession>
<organism evidence="1 2">
    <name type="scientific">Chryseobacterium hagamense</name>
    <dbReference type="NCBI Taxonomy" id="395935"/>
    <lineage>
        <taxon>Bacteria</taxon>
        <taxon>Pseudomonadati</taxon>
        <taxon>Bacteroidota</taxon>
        <taxon>Flavobacteriia</taxon>
        <taxon>Flavobacteriales</taxon>
        <taxon>Weeksellaceae</taxon>
        <taxon>Chryseobacterium group</taxon>
        <taxon>Chryseobacterium</taxon>
    </lineage>
</organism>
<dbReference type="Proteomes" id="UP000321863">
    <property type="component" value="Unassembled WGS sequence"/>
</dbReference>
<name>A0A511YQ84_9FLAO</name>
<comment type="caution">
    <text evidence="1">The sequence shown here is derived from an EMBL/GenBank/DDBJ whole genome shotgun (WGS) entry which is preliminary data.</text>
</comment>
<evidence type="ECO:0000313" key="1">
    <source>
        <dbReference type="EMBL" id="GEN77360.1"/>
    </source>
</evidence>
<gene>
    <name evidence="1" type="ORF">CHA01nite_31000</name>
</gene>